<accession>A0AA92WK08</accession>
<reference evidence="1 2" key="1">
    <citation type="submission" date="2018-08" db="EMBL/GenBank/DDBJ databases">
        <title>A genome reference for cultivated species of the human gut microbiota.</title>
        <authorList>
            <person name="Zou Y."/>
            <person name="Xue W."/>
            <person name="Luo G."/>
        </authorList>
    </citation>
    <scope>NUCLEOTIDE SEQUENCE [LARGE SCALE GENOMIC DNA]</scope>
    <source>
        <strain evidence="1 2">AM42-23AC</strain>
    </source>
</reference>
<proteinExistence type="predicted"/>
<dbReference type="Proteomes" id="UP000284990">
    <property type="component" value="Unassembled WGS sequence"/>
</dbReference>
<gene>
    <name evidence="1" type="ORF">DW916_00035</name>
</gene>
<sequence>MEVKAYVFSHPAYGRLRVVKTEEGIFYNLEDVMCLYEKSGHETFEVIADSEGQIAGFEMNLAPEEKGELNFITDRELGYVGKRKKNVHTTQFFIDEVMLHDLETNLTTELKLVRKWIHGFVEKVLAKYELAEQNRGKGLLGIERIPELQEPLDIAYNDYGLWINSQYLTL</sequence>
<name>A0AA92WK08_9BACT</name>
<comment type="caution">
    <text evidence="1">The sequence shown here is derived from an EMBL/GenBank/DDBJ whole genome shotgun (WGS) entry which is preliminary data.</text>
</comment>
<dbReference type="EMBL" id="QSFW01000001">
    <property type="protein sequence ID" value="RHA89408.1"/>
    <property type="molecule type" value="Genomic_DNA"/>
</dbReference>
<evidence type="ECO:0000313" key="2">
    <source>
        <dbReference type="Proteomes" id="UP000284990"/>
    </source>
</evidence>
<organism evidence="1 2">
    <name type="scientific">Segatella copri</name>
    <dbReference type="NCBI Taxonomy" id="165179"/>
    <lineage>
        <taxon>Bacteria</taxon>
        <taxon>Pseudomonadati</taxon>
        <taxon>Bacteroidota</taxon>
        <taxon>Bacteroidia</taxon>
        <taxon>Bacteroidales</taxon>
        <taxon>Prevotellaceae</taxon>
        <taxon>Segatella</taxon>
    </lineage>
</organism>
<evidence type="ECO:0000313" key="1">
    <source>
        <dbReference type="EMBL" id="RHA89408.1"/>
    </source>
</evidence>
<protein>
    <submittedName>
        <fullName evidence="1">Uncharacterized protein</fullName>
    </submittedName>
</protein>
<dbReference type="AlphaFoldDB" id="A0AA92WK08"/>